<accession>A0ABW4Q6J5</accession>
<evidence type="ECO:0000313" key="3">
    <source>
        <dbReference type="EMBL" id="MFD1846329.1"/>
    </source>
</evidence>
<name>A0ABW4Q6J5_9MICC</name>
<dbReference type="Gene3D" id="1.10.340.30">
    <property type="entry name" value="Hypothetical protein, domain 2"/>
    <property type="match status" value="1"/>
</dbReference>
<evidence type="ECO:0000256" key="1">
    <source>
        <dbReference type="ARBA" id="ARBA00022763"/>
    </source>
</evidence>
<dbReference type="EMBL" id="JBHUGA010000011">
    <property type="protein sequence ID" value="MFD1846329.1"/>
    <property type="molecule type" value="Genomic_DNA"/>
</dbReference>
<gene>
    <name evidence="3" type="ORF">ACFSFX_06920</name>
</gene>
<proteinExistence type="predicted"/>
<reference evidence="4" key="1">
    <citation type="journal article" date="2019" name="Int. J. Syst. Evol. Microbiol.">
        <title>The Global Catalogue of Microorganisms (GCM) 10K type strain sequencing project: providing services to taxonomists for standard genome sequencing and annotation.</title>
        <authorList>
            <consortium name="The Broad Institute Genomics Platform"/>
            <consortium name="The Broad Institute Genome Sequencing Center for Infectious Disease"/>
            <person name="Wu L."/>
            <person name="Ma J."/>
        </authorList>
    </citation>
    <scope>NUCLEOTIDE SEQUENCE [LARGE SCALE GENOMIC DNA]</scope>
    <source>
        <strain evidence="4">JCM 11496</strain>
    </source>
</reference>
<keyword evidence="2" id="KW-0234">DNA repair</keyword>
<dbReference type="InterPro" id="IPR011257">
    <property type="entry name" value="DNA_glycosylase"/>
</dbReference>
<evidence type="ECO:0000313" key="4">
    <source>
        <dbReference type="Proteomes" id="UP001597307"/>
    </source>
</evidence>
<organism evidence="3 4">
    <name type="scientific">Arthrobacter flavus</name>
    <dbReference type="NCBI Taxonomy" id="95172"/>
    <lineage>
        <taxon>Bacteria</taxon>
        <taxon>Bacillati</taxon>
        <taxon>Actinomycetota</taxon>
        <taxon>Actinomycetes</taxon>
        <taxon>Micrococcales</taxon>
        <taxon>Micrococcaceae</taxon>
        <taxon>Arthrobacter</taxon>
    </lineage>
</organism>
<evidence type="ECO:0000256" key="2">
    <source>
        <dbReference type="ARBA" id="ARBA00023204"/>
    </source>
</evidence>
<dbReference type="PANTHER" id="PTHR43003:SF6">
    <property type="entry name" value="DNA GLYCOSYLASE"/>
    <property type="match status" value="1"/>
</dbReference>
<sequence>MTVSVPKGAVAGPGSGSGAHSLVWEPDGPYNLAGTIGALQCGAFDPSFLKDQGAAWLAFRNDDGAATLRLEQRGSLRSARIHAMAWGPGAAAALQSVPTLLGAEDDWGHFDSPGYQANLPEIARKGRYLNPGLRLPSTGRMLDAVVRVILEQKVTGIEAKRAWRWLLTRHGDTAPQAPGAPKGLRVPPTPAQWRRVPSWDWHRAGVDAHRADTIMRAVAMASGVERLARVRSSAEVTTALRSVPGIGVWTAAEVLQRTHGCPDSISVGDYHLAAYVGAALTGQRTDDAGMLQLLKPWAGDRQRVVRMLYASGFRKPTYGPRLAPEDHRHR</sequence>
<dbReference type="Proteomes" id="UP001597307">
    <property type="component" value="Unassembled WGS sequence"/>
</dbReference>
<dbReference type="InterPro" id="IPR051912">
    <property type="entry name" value="Alkylbase_DNA_Glycosylase/TA"/>
</dbReference>
<protein>
    <submittedName>
        <fullName evidence="3">DNA-3-methyladenine glycosylase family protein</fullName>
    </submittedName>
</protein>
<keyword evidence="1" id="KW-0227">DNA damage</keyword>
<dbReference type="PANTHER" id="PTHR43003">
    <property type="entry name" value="DNA-3-METHYLADENINE GLYCOSYLASE"/>
    <property type="match status" value="1"/>
</dbReference>
<comment type="caution">
    <text evidence="3">The sequence shown here is derived from an EMBL/GenBank/DDBJ whole genome shotgun (WGS) entry which is preliminary data.</text>
</comment>
<dbReference type="SUPFAM" id="SSF48150">
    <property type="entry name" value="DNA-glycosylase"/>
    <property type="match status" value="1"/>
</dbReference>
<dbReference type="RefSeq" id="WP_343879748.1">
    <property type="nucleotide sequence ID" value="NZ_BAAAIJ010000047.1"/>
</dbReference>
<keyword evidence="4" id="KW-1185">Reference proteome</keyword>